<accession>A0A8J4XT00</accession>
<sequence>MFWQVYKVSLSAGGGKAPELASVRDLVNEASQRLWLAFLEGEKKQYSRLPWEMPTQIQSVTNKLQKVTGGLTRLASRTKGRREDSIVIRKVAMPLADVQMATFTHISIIGDLVDLQYRQHLQVSLLHLMTGPPHLHLMTGTPPYLHLMTGTPPTSTS</sequence>
<keyword evidence="2" id="KW-1185">Reference proteome</keyword>
<comment type="caution">
    <text evidence="1">The sequence shown here is derived from an EMBL/GenBank/DDBJ whole genome shotgun (WGS) entry which is preliminary data.</text>
</comment>
<gene>
    <name evidence="1" type="primary">WDFY3_2</name>
    <name evidence="1" type="ORF">GWK47_018802</name>
</gene>
<protein>
    <submittedName>
        <fullName evidence="1">WD repeat and FYVE domain-containing protein 3</fullName>
    </submittedName>
</protein>
<organism evidence="1 2">
    <name type="scientific">Chionoecetes opilio</name>
    <name type="common">Atlantic snow crab</name>
    <name type="synonym">Cancer opilio</name>
    <dbReference type="NCBI Taxonomy" id="41210"/>
    <lineage>
        <taxon>Eukaryota</taxon>
        <taxon>Metazoa</taxon>
        <taxon>Ecdysozoa</taxon>
        <taxon>Arthropoda</taxon>
        <taxon>Crustacea</taxon>
        <taxon>Multicrustacea</taxon>
        <taxon>Malacostraca</taxon>
        <taxon>Eumalacostraca</taxon>
        <taxon>Eucarida</taxon>
        <taxon>Decapoda</taxon>
        <taxon>Pleocyemata</taxon>
        <taxon>Brachyura</taxon>
        <taxon>Eubrachyura</taxon>
        <taxon>Majoidea</taxon>
        <taxon>Majidae</taxon>
        <taxon>Chionoecetes</taxon>
    </lineage>
</organism>
<proteinExistence type="predicted"/>
<name>A0A8J4XT00_CHIOP</name>
<dbReference type="EMBL" id="JACEEZ010022558">
    <property type="protein sequence ID" value="KAG0712299.1"/>
    <property type="molecule type" value="Genomic_DNA"/>
</dbReference>
<evidence type="ECO:0000313" key="2">
    <source>
        <dbReference type="Proteomes" id="UP000770661"/>
    </source>
</evidence>
<dbReference type="OrthoDB" id="7283867at2759"/>
<dbReference type="Proteomes" id="UP000770661">
    <property type="component" value="Unassembled WGS sequence"/>
</dbReference>
<reference evidence="1" key="1">
    <citation type="submission" date="2020-07" db="EMBL/GenBank/DDBJ databases">
        <title>The High-quality genome of the commercially important snow crab, Chionoecetes opilio.</title>
        <authorList>
            <person name="Jeong J.-H."/>
            <person name="Ryu S."/>
        </authorList>
    </citation>
    <scope>NUCLEOTIDE SEQUENCE</scope>
    <source>
        <strain evidence="1">MADBK_172401_WGS</strain>
        <tissue evidence="1">Digestive gland</tissue>
    </source>
</reference>
<evidence type="ECO:0000313" key="1">
    <source>
        <dbReference type="EMBL" id="KAG0712299.1"/>
    </source>
</evidence>
<dbReference type="AlphaFoldDB" id="A0A8J4XT00"/>